<dbReference type="EMBL" id="JAEDAJ010000002">
    <property type="protein sequence ID" value="MBK0330883.1"/>
    <property type="molecule type" value="Genomic_DNA"/>
</dbReference>
<gene>
    <name evidence="5" type="ORF">I8D64_05645</name>
</gene>
<dbReference type="RefSeq" id="WP_200501529.1">
    <property type="nucleotide sequence ID" value="NZ_JAEDAJ010000002.1"/>
</dbReference>
<feature type="domain" description="Sulfatase N-terminal" evidence="4">
    <location>
        <begin position="8"/>
        <end position="415"/>
    </location>
</feature>
<evidence type="ECO:0000259" key="4">
    <source>
        <dbReference type="Pfam" id="PF00884"/>
    </source>
</evidence>
<dbReference type="InterPro" id="IPR050738">
    <property type="entry name" value="Sulfatase"/>
</dbReference>
<dbReference type="PANTHER" id="PTHR42693">
    <property type="entry name" value="ARYLSULFATASE FAMILY MEMBER"/>
    <property type="match status" value="1"/>
</dbReference>
<dbReference type="CDD" id="cd16025">
    <property type="entry name" value="PAS_like"/>
    <property type="match status" value="1"/>
</dbReference>
<evidence type="ECO:0000256" key="2">
    <source>
        <dbReference type="ARBA" id="ARBA00022801"/>
    </source>
</evidence>
<dbReference type="Gene3D" id="3.40.720.10">
    <property type="entry name" value="Alkaline Phosphatase, subunit A"/>
    <property type="match status" value="1"/>
</dbReference>
<protein>
    <submittedName>
        <fullName evidence="5">Arylsulfatase</fullName>
    </submittedName>
</protein>
<comment type="caution">
    <text evidence="5">The sequence shown here is derived from an EMBL/GenBank/DDBJ whole genome shotgun (WGS) entry which is preliminary data.</text>
</comment>
<dbReference type="Gene3D" id="3.30.1120.10">
    <property type="match status" value="1"/>
</dbReference>
<reference evidence="5 6" key="1">
    <citation type="submission" date="2020-12" db="EMBL/GenBank/DDBJ databases">
        <title>Brachybacterium sp. MASK1Z-5, whole genome shotgun sequence.</title>
        <authorList>
            <person name="Tuo L."/>
        </authorList>
    </citation>
    <scope>NUCLEOTIDE SEQUENCE [LARGE SCALE GENOMIC DNA]</scope>
    <source>
        <strain evidence="5 6">MASK1Z-5</strain>
    </source>
</reference>
<comment type="similarity">
    <text evidence="1">Belongs to the sulfatase family.</text>
</comment>
<evidence type="ECO:0000313" key="5">
    <source>
        <dbReference type="EMBL" id="MBK0330883.1"/>
    </source>
</evidence>
<keyword evidence="6" id="KW-1185">Reference proteome</keyword>
<evidence type="ECO:0000313" key="6">
    <source>
        <dbReference type="Proteomes" id="UP000612352"/>
    </source>
</evidence>
<feature type="region of interest" description="Disordered" evidence="3">
    <location>
        <begin position="317"/>
        <end position="340"/>
    </location>
</feature>
<accession>A0ABS1B8B5</accession>
<dbReference type="Proteomes" id="UP000612352">
    <property type="component" value="Unassembled WGS sequence"/>
</dbReference>
<dbReference type="InterPro" id="IPR000917">
    <property type="entry name" value="Sulfatase_N"/>
</dbReference>
<organism evidence="5 6">
    <name type="scientific">Brachybacterium halotolerans</name>
    <dbReference type="NCBI Taxonomy" id="2795215"/>
    <lineage>
        <taxon>Bacteria</taxon>
        <taxon>Bacillati</taxon>
        <taxon>Actinomycetota</taxon>
        <taxon>Actinomycetes</taxon>
        <taxon>Micrococcales</taxon>
        <taxon>Dermabacteraceae</taxon>
        <taxon>Brachybacterium</taxon>
    </lineage>
</organism>
<keyword evidence="2" id="KW-0378">Hydrolase</keyword>
<proteinExistence type="inferred from homology"/>
<name>A0ABS1B8B5_9MICO</name>
<dbReference type="SUPFAM" id="SSF53649">
    <property type="entry name" value="Alkaline phosphatase-like"/>
    <property type="match status" value="1"/>
</dbReference>
<evidence type="ECO:0000256" key="1">
    <source>
        <dbReference type="ARBA" id="ARBA00008779"/>
    </source>
</evidence>
<sequence>MRASEAHPNVLLILADDLGFSDLGCYGGEIRTPHLDRLARDGVRLSGFYNTARCSPSRASLLTGRHPHSTGIGVLTDRQEERGGYPGEIRQDVPTMAELFREGGYTTGLFGKWHLTGRTAEVNETFPTRRGFDEFYGIIPGADDYFHPRHLWDGERKLEAPQDPDYYLTDAISQRAASFVRSHARTDDPFFLYLAFNAPHWPLHAREEDIAGYEEVYAAGWDALRQQRYERMLAEGVVDERAGLSPRDPQQPAWDDASDPAWESRRMAVYAAQVEAMDRGIGAVLRQLEDSGALQDTIIVFLSDNGACAEELPPADAPHFLERQPSETLDGRPMRIGNRPEIVPGGDDTFASYGAAWANLSNTPFRFYKRWVHEGGIATPFIVSWPGGSLSGGRILEAPHQLTDVLPTLAEAAGVAVPAGPGVSMLGVLRGAEPGDETRPLFWEHIGNCAARAGRWKIVREADSPWELYDLDSDRSELTNLAHAHPDLVAELAGSWQEWADAHGVIPWERMRGLLAAG</sequence>
<dbReference type="InterPro" id="IPR017850">
    <property type="entry name" value="Alkaline_phosphatase_core_sf"/>
</dbReference>
<feature type="compositionally biased region" description="Basic and acidic residues" evidence="3">
    <location>
        <begin position="319"/>
        <end position="333"/>
    </location>
</feature>
<dbReference type="PANTHER" id="PTHR42693:SF53">
    <property type="entry name" value="ENDO-4-O-SULFATASE"/>
    <property type="match status" value="1"/>
</dbReference>
<dbReference type="Pfam" id="PF00884">
    <property type="entry name" value="Sulfatase"/>
    <property type="match status" value="1"/>
</dbReference>
<evidence type="ECO:0000256" key="3">
    <source>
        <dbReference type="SAM" id="MobiDB-lite"/>
    </source>
</evidence>